<dbReference type="SUPFAM" id="SSF51735">
    <property type="entry name" value="NAD(P)-binding Rossmann-fold domains"/>
    <property type="match status" value="1"/>
</dbReference>
<dbReference type="RefSeq" id="WP_259093241.1">
    <property type="nucleotide sequence ID" value="NZ_CP130454.1"/>
</dbReference>
<accession>A0ABT2EJC9</accession>
<comment type="pathway">
    <text evidence="1 8">Metabolic intermediate biosynthesis; chorismate biosynthesis; chorismate from D-erythrose 4-phosphate and phosphoenolpyruvate: step 4/7.</text>
</comment>
<keyword evidence="12" id="KW-1185">Reference proteome</keyword>
<feature type="binding site" evidence="8">
    <location>
        <position position="253"/>
    </location>
    <ligand>
        <name>NADP(+)</name>
        <dbReference type="ChEBI" id="CHEBI:58349"/>
    </ligand>
</feature>
<sequence length="293" mass="32102">MAWEIDARTKIIALVGDPIEHSLTPRIQNAALKRLGLNVRNIAFKVPKGALRDVVKGFKAAGVLGIMVTIPHKEDAFRLADERDQFAQLMGSANLLVFKDGKTIAYSTDGYAASRSLKEAGIDIKGKRIAIVGTGGAGRALAFQFALEGAAELVLFNRTIERAKKLEAEVKRKLGFKDIKALPLHPSSFVPELRRCDLLVNATSVGMHPNEGEMPVPLEALHENLIVFDIVYNPVRTRLLKEAKRVGCKTVDGVPMLVYTNEKAIELCLGVSVTPDLVKLMLKVCYASLKRPH</sequence>
<dbReference type="Gene3D" id="3.40.50.10860">
    <property type="entry name" value="Leucine Dehydrogenase, chain A, domain 1"/>
    <property type="match status" value="1"/>
</dbReference>
<feature type="active site" description="Proton acceptor" evidence="8">
    <location>
        <position position="73"/>
    </location>
</feature>
<evidence type="ECO:0000256" key="8">
    <source>
        <dbReference type="HAMAP-Rule" id="MF_00222"/>
    </source>
</evidence>
<evidence type="ECO:0000256" key="5">
    <source>
        <dbReference type="ARBA" id="ARBA00023002"/>
    </source>
</evidence>
<feature type="binding site" evidence="8">
    <location>
        <position position="109"/>
    </location>
    <ligand>
        <name>shikimate</name>
        <dbReference type="ChEBI" id="CHEBI:36208"/>
    </ligand>
</feature>
<feature type="binding site" evidence="8">
    <location>
        <position position="69"/>
    </location>
    <ligand>
        <name>shikimate</name>
        <dbReference type="ChEBI" id="CHEBI:36208"/>
    </ligand>
</feature>
<organism evidence="11 12">
    <name type="scientific">Candidatus Fervidibacter sacchari</name>
    <dbReference type="NCBI Taxonomy" id="1448929"/>
    <lineage>
        <taxon>Bacteria</taxon>
        <taxon>Candidatus Fervidibacterota</taxon>
        <taxon>Candidatus Fervidibacter</taxon>
    </lineage>
</organism>
<keyword evidence="3 8" id="KW-0028">Amino-acid biosynthesis</keyword>
<evidence type="ECO:0000259" key="10">
    <source>
        <dbReference type="Pfam" id="PF08501"/>
    </source>
</evidence>
<comment type="similarity">
    <text evidence="8">Belongs to the shikimate dehydrogenase family.</text>
</comment>
<name>A0ABT2EJC9_9BACT</name>
<dbReference type="InterPro" id="IPR036291">
    <property type="entry name" value="NAD(P)-bd_dom_sf"/>
</dbReference>
<keyword evidence="6 8" id="KW-0057">Aromatic amino acid biosynthesis</keyword>
<evidence type="ECO:0000313" key="12">
    <source>
        <dbReference type="Proteomes" id="UP001204798"/>
    </source>
</evidence>
<comment type="catalytic activity">
    <reaction evidence="7 8">
        <text>shikimate + NADP(+) = 3-dehydroshikimate + NADPH + H(+)</text>
        <dbReference type="Rhea" id="RHEA:17737"/>
        <dbReference type="ChEBI" id="CHEBI:15378"/>
        <dbReference type="ChEBI" id="CHEBI:16630"/>
        <dbReference type="ChEBI" id="CHEBI:36208"/>
        <dbReference type="ChEBI" id="CHEBI:57783"/>
        <dbReference type="ChEBI" id="CHEBI:58349"/>
        <dbReference type="EC" id="1.1.1.25"/>
    </reaction>
</comment>
<keyword evidence="5 8" id="KW-0560">Oxidoreductase</keyword>
<dbReference type="InterPro" id="IPR022893">
    <property type="entry name" value="Shikimate_DH_fam"/>
</dbReference>
<dbReference type="EMBL" id="JANUCP010000001">
    <property type="protein sequence ID" value="MCS3918048.1"/>
    <property type="molecule type" value="Genomic_DNA"/>
</dbReference>
<evidence type="ECO:0000259" key="9">
    <source>
        <dbReference type="Pfam" id="PF01488"/>
    </source>
</evidence>
<dbReference type="Pfam" id="PF01488">
    <property type="entry name" value="Shikimate_DH"/>
    <property type="match status" value="1"/>
</dbReference>
<dbReference type="InterPro" id="IPR011342">
    <property type="entry name" value="Shikimate_DH"/>
</dbReference>
<dbReference type="HAMAP" id="MF_00222">
    <property type="entry name" value="Shikimate_DH_AroE"/>
    <property type="match status" value="1"/>
</dbReference>
<dbReference type="CDD" id="cd01065">
    <property type="entry name" value="NAD_bind_Shikimate_DH"/>
    <property type="match status" value="1"/>
</dbReference>
<dbReference type="InterPro" id="IPR006151">
    <property type="entry name" value="Shikm_DH/Glu-tRNA_Rdtase"/>
</dbReference>
<dbReference type="InterPro" id="IPR013708">
    <property type="entry name" value="Shikimate_DH-bd_N"/>
</dbReference>
<comment type="subunit">
    <text evidence="8">Homodimer.</text>
</comment>
<dbReference type="Gene3D" id="3.40.50.720">
    <property type="entry name" value="NAD(P)-binding Rossmann-like Domain"/>
    <property type="match status" value="1"/>
</dbReference>
<comment type="caution">
    <text evidence="8">Lacks conserved residue(s) required for the propagation of feature annotation.</text>
</comment>
<comment type="caution">
    <text evidence="11">The sequence shown here is derived from an EMBL/GenBank/DDBJ whole genome shotgun (WGS) entry which is preliminary data.</text>
</comment>
<protein>
    <recommendedName>
        <fullName evidence="2 8">Shikimate dehydrogenase (NADP(+))</fullName>
        <shortName evidence="8">SDH</shortName>
        <ecNumber evidence="2 8">1.1.1.25</ecNumber>
    </recommendedName>
</protein>
<feature type="binding site" evidence="8">
    <location>
        <position position="230"/>
    </location>
    <ligand>
        <name>NADP(+)</name>
        <dbReference type="ChEBI" id="CHEBI:58349"/>
    </ligand>
</feature>
<dbReference type="Proteomes" id="UP001204798">
    <property type="component" value="Unassembled WGS sequence"/>
</dbReference>
<feature type="binding site" evidence="8">
    <location>
        <position position="232"/>
    </location>
    <ligand>
        <name>shikimate</name>
        <dbReference type="ChEBI" id="CHEBI:36208"/>
    </ligand>
</feature>
<evidence type="ECO:0000256" key="6">
    <source>
        <dbReference type="ARBA" id="ARBA00023141"/>
    </source>
</evidence>
<dbReference type="GO" id="GO:0004764">
    <property type="term" value="F:shikimate 3-dehydrogenase (NADP+) activity"/>
    <property type="evidence" value="ECO:0007669"/>
    <property type="project" value="UniProtKB-EC"/>
</dbReference>
<dbReference type="PANTHER" id="PTHR21089:SF1">
    <property type="entry name" value="BIFUNCTIONAL 3-DEHYDROQUINATE DEHYDRATASE_SHIKIMATE DEHYDROGENASE, CHLOROPLASTIC"/>
    <property type="match status" value="1"/>
</dbReference>
<dbReference type="Pfam" id="PF08501">
    <property type="entry name" value="Shikimate_dh_N"/>
    <property type="match status" value="1"/>
</dbReference>
<dbReference type="SUPFAM" id="SSF53223">
    <property type="entry name" value="Aminoacid dehydrogenase-like, N-terminal domain"/>
    <property type="match status" value="1"/>
</dbReference>
<evidence type="ECO:0000256" key="2">
    <source>
        <dbReference type="ARBA" id="ARBA00012962"/>
    </source>
</evidence>
<feature type="binding site" evidence="8">
    <location>
        <begin position="22"/>
        <end position="24"/>
    </location>
    <ligand>
        <name>shikimate</name>
        <dbReference type="ChEBI" id="CHEBI:36208"/>
    </ligand>
</feature>
<keyword evidence="4 8" id="KW-0521">NADP</keyword>
<feature type="domain" description="Quinate/shikimate 5-dehydrogenase/glutamyl-tRNA reductase" evidence="9">
    <location>
        <begin position="123"/>
        <end position="204"/>
    </location>
</feature>
<feature type="binding site" evidence="8">
    <location>
        <begin position="157"/>
        <end position="162"/>
    </location>
    <ligand>
        <name>NADP(+)</name>
        <dbReference type="ChEBI" id="CHEBI:58349"/>
    </ligand>
</feature>
<dbReference type="NCBIfam" id="TIGR00507">
    <property type="entry name" value="aroE"/>
    <property type="match status" value="1"/>
</dbReference>
<evidence type="ECO:0000256" key="1">
    <source>
        <dbReference type="ARBA" id="ARBA00004871"/>
    </source>
</evidence>
<comment type="function">
    <text evidence="8">Involved in the biosynthesis of the chorismate, which leads to the biosynthesis of aromatic amino acids. Catalyzes the reversible NADPH linked reduction of 3-dehydroshikimate (DHSA) to yield shikimate (SA).</text>
</comment>
<evidence type="ECO:0000256" key="3">
    <source>
        <dbReference type="ARBA" id="ARBA00022605"/>
    </source>
</evidence>
<reference evidence="11 12" key="1">
    <citation type="submission" date="2022-08" db="EMBL/GenBank/DDBJ databases">
        <title>Bacterial and archaeal communities from various locations to study Microbial Dark Matter (Phase II).</title>
        <authorList>
            <person name="Stepanauskas R."/>
        </authorList>
    </citation>
    <scope>NUCLEOTIDE SEQUENCE [LARGE SCALE GENOMIC DNA]</scope>
    <source>
        <strain evidence="11 12">PD1</strain>
    </source>
</reference>
<proteinExistence type="inferred from homology"/>
<evidence type="ECO:0000256" key="7">
    <source>
        <dbReference type="ARBA" id="ARBA00049442"/>
    </source>
</evidence>
<evidence type="ECO:0000256" key="4">
    <source>
        <dbReference type="ARBA" id="ARBA00022857"/>
    </source>
</evidence>
<feature type="binding site" evidence="8">
    <location>
        <position position="94"/>
    </location>
    <ligand>
        <name>shikimate</name>
        <dbReference type="ChEBI" id="CHEBI:36208"/>
    </ligand>
</feature>
<gene>
    <name evidence="8" type="primary">aroE</name>
    <name evidence="11" type="ORF">M2350_000445</name>
</gene>
<dbReference type="InterPro" id="IPR046346">
    <property type="entry name" value="Aminoacid_DH-like_N_sf"/>
</dbReference>
<dbReference type="EC" id="1.1.1.25" evidence="2 8"/>
<evidence type="ECO:0000313" key="11">
    <source>
        <dbReference type="EMBL" id="MCS3918048.1"/>
    </source>
</evidence>
<dbReference type="PANTHER" id="PTHR21089">
    <property type="entry name" value="SHIKIMATE DEHYDROGENASE"/>
    <property type="match status" value="1"/>
</dbReference>
<feature type="domain" description="Shikimate dehydrogenase substrate binding N-terminal" evidence="10">
    <location>
        <begin position="14"/>
        <end position="95"/>
    </location>
</feature>